<name>A0A7I8JX06_SPIIN</name>
<evidence type="ECO:0000256" key="2">
    <source>
        <dbReference type="PROSITE-ProRule" id="PRU00708"/>
    </source>
</evidence>
<proteinExistence type="predicted"/>
<evidence type="ECO:0000256" key="1">
    <source>
        <dbReference type="ARBA" id="ARBA00022737"/>
    </source>
</evidence>
<gene>
    <name evidence="4" type="ORF">SI8410_01000054</name>
</gene>
<dbReference type="Pfam" id="PF01535">
    <property type="entry name" value="PPR"/>
    <property type="match status" value="2"/>
</dbReference>
<dbReference type="InterPro" id="IPR032867">
    <property type="entry name" value="DYW_dom"/>
</dbReference>
<dbReference type="PROSITE" id="PS51375">
    <property type="entry name" value="PPR"/>
    <property type="match status" value="2"/>
</dbReference>
<dbReference type="GO" id="GO:0008270">
    <property type="term" value="F:zinc ion binding"/>
    <property type="evidence" value="ECO:0007669"/>
    <property type="project" value="InterPro"/>
</dbReference>
<evidence type="ECO:0000313" key="4">
    <source>
        <dbReference type="EMBL" id="CAA7387653.1"/>
    </source>
</evidence>
<dbReference type="GO" id="GO:0003723">
    <property type="term" value="F:RNA binding"/>
    <property type="evidence" value="ECO:0007669"/>
    <property type="project" value="InterPro"/>
</dbReference>
<feature type="domain" description="DYW" evidence="3">
    <location>
        <begin position="617"/>
        <end position="711"/>
    </location>
</feature>
<dbReference type="PANTHER" id="PTHR47926:SF342">
    <property type="entry name" value="TETRATRICOPEPTIDE-LIKE HELICAL DOMAIN-CONTAINING PROTEIN-RELATED"/>
    <property type="match status" value="1"/>
</dbReference>
<dbReference type="Pfam" id="PF13041">
    <property type="entry name" value="PPR_2"/>
    <property type="match status" value="2"/>
</dbReference>
<accession>A0A7I8JX06</accession>
<dbReference type="InterPro" id="IPR011990">
    <property type="entry name" value="TPR-like_helical_dom_sf"/>
</dbReference>
<dbReference type="SUPFAM" id="SSF48452">
    <property type="entry name" value="TPR-like"/>
    <property type="match status" value="1"/>
</dbReference>
<dbReference type="NCBIfam" id="TIGR00756">
    <property type="entry name" value="PPR"/>
    <property type="match status" value="2"/>
</dbReference>
<dbReference type="InterPro" id="IPR046849">
    <property type="entry name" value="E2_motif"/>
</dbReference>
<evidence type="ECO:0000259" key="3">
    <source>
        <dbReference type="Pfam" id="PF14432"/>
    </source>
</evidence>
<dbReference type="Pfam" id="PF14432">
    <property type="entry name" value="DYW_deaminase"/>
    <property type="match status" value="1"/>
</dbReference>
<dbReference type="FunFam" id="1.25.40.10:FF:000344">
    <property type="entry name" value="Pentatricopeptide repeat-containing protein"/>
    <property type="match status" value="1"/>
</dbReference>
<dbReference type="Proteomes" id="UP000663760">
    <property type="component" value="Chromosome 1"/>
</dbReference>
<dbReference type="GO" id="GO:0009451">
    <property type="term" value="P:RNA modification"/>
    <property type="evidence" value="ECO:0007669"/>
    <property type="project" value="InterPro"/>
</dbReference>
<dbReference type="AlphaFoldDB" id="A0A7I8JX06"/>
<dbReference type="Gene3D" id="1.25.40.10">
    <property type="entry name" value="Tetratricopeptide repeat domain"/>
    <property type="match status" value="4"/>
</dbReference>
<dbReference type="OrthoDB" id="185373at2759"/>
<dbReference type="InterPro" id="IPR046960">
    <property type="entry name" value="PPR_At4g14850-like_plant"/>
</dbReference>
<dbReference type="PANTHER" id="PTHR47926">
    <property type="entry name" value="PENTATRICOPEPTIDE REPEAT-CONTAINING PROTEIN"/>
    <property type="match status" value="1"/>
</dbReference>
<dbReference type="Pfam" id="PF20430">
    <property type="entry name" value="Eplus_motif"/>
    <property type="match status" value="1"/>
</dbReference>
<dbReference type="InterPro" id="IPR046848">
    <property type="entry name" value="E_motif"/>
</dbReference>
<reference evidence="4" key="1">
    <citation type="submission" date="2020-02" db="EMBL/GenBank/DDBJ databases">
        <authorList>
            <person name="Scholz U."/>
            <person name="Mascher M."/>
            <person name="Fiebig A."/>
        </authorList>
    </citation>
    <scope>NUCLEOTIDE SEQUENCE</scope>
</reference>
<keyword evidence="5" id="KW-1185">Reference proteome</keyword>
<protein>
    <recommendedName>
        <fullName evidence="3">DYW domain-containing protein</fullName>
    </recommendedName>
</protein>
<sequence length="711" mass="77144">MRRFSLSRASGGFQLGTTVPRPPRCRRGAHATSYASLLRRCAAEKSLEGTGAVHAHMCRTGFPYLGLGNKLLDAYLKSGSLHHAQKMFDEMPARHIVSWNAMVSSYVRRGRNPEAIALYRRMPLEGVSPDGFTFSSVLKALAEVGSLRGGQEAHGHLVVSGFGAGNHLFISTALVNMYAKFRRLGEARLVYDRAAEKDVVLATALIVGCTQIGEDAEAVRGFADMVNGRIGANEFTFASVLIACGNLGELAVGATIHSLIVKSGFDDRESSSQTSLLVMYSRCSLIDDALKVYSEIATPNLVARTAIMGVLLSGHREEEALSAFRTALRDSMRPNGFILSTALRACSSLALPDTGKQVHSLAVKSDLNRDRFVGAALVDLYGKCGDVKTARSVFDGLANRDLVSVNSMIAAYAANGRGGEAVSLFNEATTSGLPPSDATYTSALSACSGAGLLEEGRRIFASIGRDRDKGPTRDHVSCYVDLLARGGRLVEAERLIATSQVENPDAVLWRTLLGACKLHGEVEMAERTAKRILELSPGDDGTLVLLLNVYASAGRWEEVAKMKRAAREMRLRKEPAVSWVEVDKRVHTFTAGDLSHPRAAEIYETLEVLMEKTKVLGYVPDTRFVLQAFESESERERSLYYHSEKLAIAFAVLSGGEGGAPIMILKNLRVCGDCHAWIKLASKVLGRGVAARDAKRFHHFRDGMCSCGDYW</sequence>
<keyword evidence="1" id="KW-0677">Repeat</keyword>
<dbReference type="InterPro" id="IPR002885">
    <property type="entry name" value="PPR_rpt"/>
</dbReference>
<dbReference type="Pfam" id="PF20431">
    <property type="entry name" value="E_motif"/>
    <property type="match status" value="1"/>
</dbReference>
<evidence type="ECO:0000313" key="5">
    <source>
        <dbReference type="Proteomes" id="UP000663760"/>
    </source>
</evidence>
<feature type="repeat" description="PPR" evidence="2">
    <location>
        <begin position="95"/>
        <end position="129"/>
    </location>
</feature>
<organism evidence="4 5">
    <name type="scientific">Spirodela intermedia</name>
    <name type="common">Intermediate duckweed</name>
    <dbReference type="NCBI Taxonomy" id="51605"/>
    <lineage>
        <taxon>Eukaryota</taxon>
        <taxon>Viridiplantae</taxon>
        <taxon>Streptophyta</taxon>
        <taxon>Embryophyta</taxon>
        <taxon>Tracheophyta</taxon>
        <taxon>Spermatophyta</taxon>
        <taxon>Magnoliopsida</taxon>
        <taxon>Liliopsida</taxon>
        <taxon>Araceae</taxon>
        <taxon>Lemnoideae</taxon>
        <taxon>Spirodela</taxon>
    </lineage>
</organism>
<dbReference type="EMBL" id="LR746264">
    <property type="protein sequence ID" value="CAA7387653.1"/>
    <property type="molecule type" value="Genomic_DNA"/>
</dbReference>
<feature type="repeat" description="PPR" evidence="2">
    <location>
        <begin position="401"/>
        <end position="435"/>
    </location>
</feature>
<dbReference type="FunFam" id="1.25.40.10:FF:001093">
    <property type="entry name" value="Pentatricopeptide repeat-containing protein At2g34400"/>
    <property type="match status" value="1"/>
</dbReference>